<feature type="site" description="Substrate discrimination" evidence="4">
    <location>
        <position position="32"/>
    </location>
</feature>
<dbReference type="InterPro" id="IPR036775">
    <property type="entry name" value="DNA_pol_Y-fam_lit_finger_sf"/>
</dbReference>
<dbReference type="PANTHER" id="PTHR11076">
    <property type="entry name" value="DNA REPAIR POLYMERASE UMUC / TRANSFERASE FAMILY MEMBER"/>
    <property type="match status" value="1"/>
</dbReference>
<dbReference type="CDD" id="cd03586">
    <property type="entry name" value="PolY_Pol_IV_kappa"/>
    <property type="match status" value="1"/>
</dbReference>
<keyword evidence="4" id="KW-0460">Magnesium</keyword>
<dbReference type="GO" id="GO:0003684">
    <property type="term" value="F:damaged DNA binding"/>
    <property type="evidence" value="ECO:0007669"/>
    <property type="project" value="InterPro"/>
</dbReference>
<evidence type="ECO:0000313" key="7">
    <source>
        <dbReference type="Proteomes" id="UP000504752"/>
    </source>
</evidence>
<dbReference type="PROSITE" id="PS50173">
    <property type="entry name" value="UMUC"/>
    <property type="match status" value="1"/>
</dbReference>
<keyword evidence="4" id="KW-0515">Mutator protein</keyword>
<comment type="function">
    <text evidence="2 4">Poorly processive, error-prone DNA polymerase involved in untargeted mutagenesis. Copies undamaged DNA at stalled replication forks, which arise in vivo from mismatched or misaligned primer ends. These misaligned primers can be extended by PolIV. Exhibits no 3'-5' exonuclease (proofreading) activity. May be involved in translesional synthesis, in conjunction with the beta clamp from PolIII.</text>
</comment>
<dbReference type="Gene3D" id="3.30.70.270">
    <property type="match status" value="1"/>
</dbReference>
<comment type="catalytic activity">
    <reaction evidence="3 4">
        <text>DNA(n) + a 2'-deoxyribonucleoside 5'-triphosphate = DNA(n+1) + diphosphate</text>
        <dbReference type="Rhea" id="RHEA:22508"/>
        <dbReference type="Rhea" id="RHEA-COMP:17339"/>
        <dbReference type="Rhea" id="RHEA-COMP:17340"/>
        <dbReference type="ChEBI" id="CHEBI:33019"/>
        <dbReference type="ChEBI" id="CHEBI:61560"/>
        <dbReference type="ChEBI" id="CHEBI:173112"/>
        <dbReference type="EC" id="2.7.7.7"/>
    </reaction>
</comment>
<dbReference type="HAMAP" id="MF_01113">
    <property type="entry name" value="DNApol_IV"/>
    <property type="match status" value="1"/>
</dbReference>
<dbReference type="InterPro" id="IPR017961">
    <property type="entry name" value="DNA_pol_Y-fam_little_finger"/>
</dbReference>
<feature type="active site" evidence="4">
    <location>
        <position position="122"/>
    </location>
</feature>
<dbReference type="KEGG" id="amam:HPC72_04035"/>
<evidence type="ECO:0000313" key="6">
    <source>
        <dbReference type="EMBL" id="QKD79526.1"/>
    </source>
</evidence>
<proteinExistence type="inferred from homology"/>
<name>A0A6M8B610_9ACTO</name>
<feature type="binding site" evidence="4">
    <location>
        <position position="27"/>
    </location>
    <ligand>
        <name>Mg(2+)</name>
        <dbReference type="ChEBI" id="CHEBI:18420"/>
    </ligand>
</feature>
<keyword evidence="4" id="KW-0234">DNA repair</keyword>
<dbReference type="GO" id="GO:0009432">
    <property type="term" value="P:SOS response"/>
    <property type="evidence" value="ECO:0007669"/>
    <property type="project" value="TreeGrafter"/>
</dbReference>
<dbReference type="Pfam" id="PF00817">
    <property type="entry name" value="IMS"/>
    <property type="match status" value="1"/>
</dbReference>
<evidence type="ECO:0000259" key="5">
    <source>
        <dbReference type="PROSITE" id="PS50173"/>
    </source>
</evidence>
<dbReference type="GO" id="GO:0005829">
    <property type="term" value="C:cytosol"/>
    <property type="evidence" value="ECO:0007669"/>
    <property type="project" value="TreeGrafter"/>
</dbReference>
<keyword evidence="4" id="KW-0239">DNA-directed DNA polymerase</keyword>
<comment type="subunit">
    <text evidence="4">Monomer.</text>
</comment>
<comment type="cofactor">
    <cofactor evidence="4">
        <name>Mg(2+)</name>
        <dbReference type="ChEBI" id="CHEBI:18420"/>
    </cofactor>
    <text evidence="4">Binds 2 magnesium ions per subunit.</text>
</comment>
<dbReference type="InterPro" id="IPR043128">
    <property type="entry name" value="Rev_trsase/Diguanyl_cyclase"/>
</dbReference>
<keyword evidence="4" id="KW-0235">DNA replication</keyword>
<dbReference type="EMBL" id="CP053642">
    <property type="protein sequence ID" value="QKD79526.1"/>
    <property type="molecule type" value="Genomic_DNA"/>
</dbReference>
<accession>A0A6M8B610</accession>
<dbReference type="GO" id="GO:0006261">
    <property type="term" value="P:DNA-templated DNA replication"/>
    <property type="evidence" value="ECO:0007669"/>
    <property type="project" value="UniProtKB-UniRule"/>
</dbReference>
<feature type="domain" description="UmuC" evidence="5">
    <location>
        <begin position="23"/>
        <end position="203"/>
    </location>
</feature>
<reference evidence="6 7" key="1">
    <citation type="submission" date="2020-05" db="EMBL/GenBank/DDBJ databases">
        <title>Actinomyces sp. zg-325.</title>
        <authorList>
            <person name="Yang C."/>
        </authorList>
    </citation>
    <scope>NUCLEOTIDE SEQUENCE [LARGE SCALE GENOMIC DNA]</scope>
    <source>
        <strain evidence="7">zg-325</strain>
    </source>
</reference>
<dbReference type="GO" id="GO:0000287">
    <property type="term" value="F:magnesium ion binding"/>
    <property type="evidence" value="ECO:0007669"/>
    <property type="project" value="UniProtKB-UniRule"/>
</dbReference>
<dbReference type="GO" id="GO:0042276">
    <property type="term" value="P:error-prone translesion synthesis"/>
    <property type="evidence" value="ECO:0007669"/>
    <property type="project" value="TreeGrafter"/>
</dbReference>
<evidence type="ECO:0000256" key="3">
    <source>
        <dbReference type="ARBA" id="ARBA00049244"/>
    </source>
</evidence>
<keyword evidence="4 6" id="KW-0548">Nucleotidyltransferase</keyword>
<dbReference type="RefSeq" id="WP_159524365.1">
    <property type="nucleotide sequence ID" value="NZ_CP053642.1"/>
</dbReference>
<comment type="similarity">
    <text evidence="1 4">Belongs to the DNA polymerase type-Y family.</text>
</comment>
<dbReference type="PANTHER" id="PTHR11076:SF33">
    <property type="entry name" value="DNA POLYMERASE KAPPA"/>
    <property type="match status" value="1"/>
</dbReference>
<keyword evidence="4" id="KW-0238">DNA-binding</keyword>
<evidence type="ECO:0000256" key="2">
    <source>
        <dbReference type="ARBA" id="ARBA00025589"/>
    </source>
</evidence>
<dbReference type="AlphaFoldDB" id="A0A6M8B610"/>
<dbReference type="InterPro" id="IPR050116">
    <property type="entry name" value="DNA_polymerase-Y"/>
</dbReference>
<keyword evidence="7" id="KW-1185">Reference proteome</keyword>
<dbReference type="Proteomes" id="UP000504752">
    <property type="component" value="Chromosome"/>
</dbReference>
<keyword evidence="4" id="KW-0227">DNA damage</keyword>
<evidence type="ECO:0000256" key="4">
    <source>
        <dbReference type="HAMAP-Rule" id="MF_01113"/>
    </source>
</evidence>
<dbReference type="NCBIfam" id="NF002677">
    <property type="entry name" value="PRK02406.1"/>
    <property type="match status" value="1"/>
</dbReference>
<dbReference type="EC" id="2.7.7.7" evidence="4"/>
<keyword evidence="4" id="KW-0963">Cytoplasm</keyword>
<dbReference type="GO" id="GO:0006281">
    <property type="term" value="P:DNA repair"/>
    <property type="evidence" value="ECO:0007669"/>
    <property type="project" value="UniProtKB-UniRule"/>
</dbReference>
<dbReference type="SUPFAM" id="SSF100879">
    <property type="entry name" value="Lesion bypass DNA polymerase (Y-family), little finger domain"/>
    <property type="match status" value="1"/>
</dbReference>
<comment type="subcellular location">
    <subcellularLocation>
        <location evidence="4">Cytoplasm</location>
    </subcellularLocation>
</comment>
<protein>
    <recommendedName>
        <fullName evidence="4">DNA polymerase IV</fullName>
        <shortName evidence="4">Pol IV</shortName>
        <ecNumber evidence="4">2.7.7.7</ecNumber>
    </recommendedName>
</protein>
<keyword evidence="4" id="KW-0479">Metal-binding</keyword>
<dbReference type="Gene3D" id="3.40.1170.60">
    <property type="match status" value="1"/>
</dbReference>
<dbReference type="GO" id="GO:0003887">
    <property type="term" value="F:DNA-directed DNA polymerase activity"/>
    <property type="evidence" value="ECO:0007669"/>
    <property type="project" value="UniProtKB-UniRule"/>
</dbReference>
<dbReference type="InterPro" id="IPR001126">
    <property type="entry name" value="UmuC"/>
</dbReference>
<dbReference type="Pfam" id="PF11799">
    <property type="entry name" value="IMS_C"/>
    <property type="match status" value="1"/>
</dbReference>
<dbReference type="Gene3D" id="3.30.1490.100">
    <property type="entry name" value="DNA polymerase, Y-family, little finger domain"/>
    <property type="match status" value="1"/>
</dbReference>
<dbReference type="Gene3D" id="1.10.150.20">
    <property type="entry name" value="5' to 3' exonuclease, C-terminal subdomain"/>
    <property type="match status" value="1"/>
</dbReference>
<sequence length="408" mass="43878">MSRAPRAADARRDWGDDDSATPILHVDMDAFFASVELLDHPELVGRPVIVGGTGGRGVVCAATYEARAHGVASAMSMAEAKRRCPRAVVLPVRHRHYSQVSRAVMGILGEVTPVLEKVSIDEAFLDVSGSRRRMGGPAAIGRWIRREIRDRLGLPASVGIASTKLVAKLASSHAKPDGLLLIPATATQDFLDLLPVGAMWGVGAKSEAALARWGITDVRALAATDTRALARILGPSAAHHLSALAHGIDPRPVTPSREEKSVGTESTFFDLLRDRDHARRVLLDQCHQCAARLRAGDLRARVVVLKARGADFTTVTRSRTLVEPTDLARDVWQTIESLFEALPTPPGGYRLLGVRCEGLSRGDDGVQLLLDDDPRRGAPERAADEVRRRWGAGAVAPASLLRPPVSGR</sequence>
<feature type="binding site" evidence="4">
    <location>
        <position position="121"/>
    </location>
    <ligand>
        <name>Mg(2+)</name>
        <dbReference type="ChEBI" id="CHEBI:18420"/>
    </ligand>
</feature>
<dbReference type="SUPFAM" id="SSF56672">
    <property type="entry name" value="DNA/RNA polymerases"/>
    <property type="match status" value="1"/>
</dbReference>
<keyword evidence="4 6" id="KW-0808">Transferase</keyword>
<dbReference type="InterPro" id="IPR022880">
    <property type="entry name" value="DNApol_IV"/>
</dbReference>
<organism evidence="6 7">
    <name type="scientific">Actinomyces marmotae</name>
    <dbReference type="NCBI Taxonomy" id="2737173"/>
    <lineage>
        <taxon>Bacteria</taxon>
        <taxon>Bacillati</taxon>
        <taxon>Actinomycetota</taxon>
        <taxon>Actinomycetes</taxon>
        <taxon>Actinomycetales</taxon>
        <taxon>Actinomycetaceae</taxon>
        <taxon>Actinomyces</taxon>
    </lineage>
</organism>
<gene>
    <name evidence="4 6" type="primary">dinB</name>
    <name evidence="6" type="ORF">HPC72_04035</name>
</gene>
<evidence type="ECO:0000256" key="1">
    <source>
        <dbReference type="ARBA" id="ARBA00010945"/>
    </source>
</evidence>
<dbReference type="InterPro" id="IPR043502">
    <property type="entry name" value="DNA/RNA_pol_sf"/>
</dbReference>